<sequence>MERVPVCSICVKVAETRYLSEKGRGERGERVNWVLIVLGLMNVSCAKGDDWCRECQENRTEAFEMMTVHVCGADHPLHELSLEYNSVEWVIERLLNTSPDALTVVVLGALSRPKFRRGRY</sequence>
<dbReference type="EMBL" id="BMAW01089999">
    <property type="protein sequence ID" value="GFS42592.1"/>
    <property type="molecule type" value="Genomic_DNA"/>
</dbReference>
<organism evidence="1 2">
    <name type="scientific">Nephila pilipes</name>
    <name type="common">Giant wood spider</name>
    <name type="synonym">Nephila maculata</name>
    <dbReference type="NCBI Taxonomy" id="299642"/>
    <lineage>
        <taxon>Eukaryota</taxon>
        <taxon>Metazoa</taxon>
        <taxon>Ecdysozoa</taxon>
        <taxon>Arthropoda</taxon>
        <taxon>Chelicerata</taxon>
        <taxon>Arachnida</taxon>
        <taxon>Araneae</taxon>
        <taxon>Araneomorphae</taxon>
        <taxon>Entelegynae</taxon>
        <taxon>Araneoidea</taxon>
        <taxon>Nephilidae</taxon>
        <taxon>Nephila</taxon>
    </lineage>
</organism>
<evidence type="ECO:0000313" key="1">
    <source>
        <dbReference type="EMBL" id="GFS42592.1"/>
    </source>
</evidence>
<reference evidence="1" key="1">
    <citation type="submission" date="2020-08" db="EMBL/GenBank/DDBJ databases">
        <title>Multicomponent nature underlies the extraordinary mechanical properties of spider dragline silk.</title>
        <authorList>
            <person name="Kono N."/>
            <person name="Nakamura H."/>
            <person name="Mori M."/>
            <person name="Yoshida Y."/>
            <person name="Ohtoshi R."/>
            <person name="Malay A.D."/>
            <person name="Moran D.A.P."/>
            <person name="Tomita M."/>
            <person name="Numata K."/>
            <person name="Arakawa K."/>
        </authorList>
    </citation>
    <scope>NUCLEOTIDE SEQUENCE</scope>
</reference>
<keyword evidence="2" id="KW-1185">Reference proteome</keyword>
<proteinExistence type="predicted"/>
<comment type="caution">
    <text evidence="1">The sequence shown here is derived from an EMBL/GenBank/DDBJ whole genome shotgun (WGS) entry which is preliminary data.</text>
</comment>
<name>A0A8X6JXA7_NEPPI</name>
<evidence type="ECO:0000313" key="2">
    <source>
        <dbReference type="Proteomes" id="UP000887013"/>
    </source>
</evidence>
<dbReference type="AlphaFoldDB" id="A0A8X6JXA7"/>
<protein>
    <submittedName>
        <fullName evidence="1">Uncharacterized protein</fullName>
    </submittedName>
</protein>
<gene>
    <name evidence="1" type="ORF">NPIL_174201</name>
</gene>
<dbReference type="Proteomes" id="UP000887013">
    <property type="component" value="Unassembled WGS sequence"/>
</dbReference>
<accession>A0A8X6JXA7</accession>